<protein>
    <submittedName>
        <fullName evidence="2">Uncharacterized protein</fullName>
    </submittedName>
</protein>
<accession>Q21E28</accession>
<sequence length="132" mass="15101">MSKKIDAYTQHVMSRIDPDVFKTLNIVQLEAIRTAISANAPFRQHSIDLRGTIPLYFSKLYFVFLIGKDRRSDTRNKENMRIKASKGISFVMFLYTLLAVLTPIILIILYGLKTLAGIDIFPDSHLEDLLPK</sequence>
<reference evidence="2 3" key="1">
    <citation type="journal article" date="2008" name="PLoS Genet.">
        <title>Complete genome sequence of the complex carbohydrate-degrading marine bacterium, Saccharophagus degradans strain 2-40 T.</title>
        <authorList>
            <person name="Weiner R.M."/>
            <person name="Taylor L.E.II."/>
            <person name="Henrissat B."/>
            <person name="Hauser L."/>
            <person name="Land M."/>
            <person name="Coutinho P.M."/>
            <person name="Rancurel C."/>
            <person name="Saunders E.H."/>
            <person name="Longmire A.G."/>
            <person name="Zhang H."/>
            <person name="Bayer E.A."/>
            <person name="Gilbert H.J."/>
            <person name="Larimer F."/>
            <person name="Zhulin I.B."/>
            <person name="Ekborg N.A."/>
            <person name="Lamed R."/>
            <person name="Richardson P.M."/>
            <person name="Borovok I."/>
            <person name="Hutcheson S."/>
        </authorList>
    </citation>
    <scope>NUCLEOTIDE SEQUENCE [LARGE SCALE GENOMIC DNA]</scope>
    <source>
        <strain evidence="3">2-40 / ATCC 43961 / DSM 17024</strain>
    </source>
</reference>
<gene>
    <name evidence="2" type="ordered locus">Sde_3796</name>
</gene>
<keyword evidence="3" id="KW-1185">Reference proteome</keyword>
<keyword evidence="1" id="KW-1133">Transmembrane helix</keyword>
<dbReference type="RefSeq" id="WP_011470266.1">
    <property type="nucleotide sequence ID" value="NC_007912.1"/>
</dbReference>
<proteinExistence type="predicted"/>
<name>Q21E28_SACD2</name>
<organism evidence="2 3">
    <name type="scientific">Saccharophagus degradans (strain 2-40 / ATCC 43961 / DSM 17024)</name>
    <dbReference type="NCBI Taxonomy" id="203122"/>
    <lineage>
        <taxon>Bacteria</taxon>
        <taxon>Pseudomonadati</taxon>
        <taxon>Pseudomonadota</taxon>
        <taxon>Gammaproteobacteria</taxon>
        <taxon>Cellvibrionales</taxon>
        <taxon>Cellvibrionaceae</taxon>
        <taxon>Saccharophagus</taxon>
    </lineage>
</organism>
<dbReference type="HOGENOM" id="CLU_137967_0_0_6"/>
<dbReference type="KEGG" id="sde:Sde_3796"/>
<dbReference type="EMBL" id="CP000282">
    <property type="protein sequence ID" value="ABD83051.1"/>
    <property type="molecule type" value="Genomic_DNA"/>
</dbReference>
<dbReference type="OrthoDB" id="6264467at2"/>
<dbReference type="GeneID" id="98615399"/>
<feature type="transmembrane region" description="Helical" evidence="1">
    <location>
        <begin position="88"/>
        <end position="112"/>
    </location>
</feature>
<evidence type="ECO:0000313" key="2">
    <source>
        <dbReference type="EMBL" id="ABD83051.1"/>
    </source>
</evidence>
<keyword evidence="1" id="KW-0812">Transmembrane</keyword>
<evidence type="ECO:0000256" key="1">
    <source>
        <dbReference type="SAM" id="Phobius"/>
    </source>
</evidence>
<keyword evidence="1" id="KW-0472">Membrane</keyword>
<dbReference type="AlphaFoldDB" id="Q21E28"/>
<evidence type="ECO:0000313" key="3">
    <source>
        <dbReference type="Proteomes" id="UP000001947"/>
    </source>
</evidence>
<dbReference type="Proteomes" id="UP000001947">
    <property type="component" value="Chromosome"/>
</dbReference>